<proteinExistence type="predicted"/>
<evidence type="ECO:0000313" key="3">
    <source>
        <dbReference type="EMBL" id="SBV68323.1"/>
    </source>
</evidence>
<dbReference type="EMBL" id="FLUA01000016">
    <property type="protein sequence ID" value="SBV61808.1"/>
    <property type="molecule type" value="Genomic_DNA"/>
</dbReference>
<reference evidence="2" key="1">
    <citation type="submission" date="2016-04" db="EMBL/GenBank/DDBJ databases">
        <authorList>
            <person name="Evans L.H."/>
            <person name="Alamgir A."/>
            <person name="Owens N."/>
            <person name="Weber N.D."/>
            <person name="Virtaneva K."/>
            <person name="Barbian K."/>
            <person name="Babar A."/>
            <person name="Rosenke K."/>
        </authorList>
    </citation>
    <scope>NUCLEOTIDE SEQUENCE</scope>
    <source>
        <strain evidence="2">86-2</strain>
        <strain evidence="3">92-3</strain>
    </source>
</reference>
<feature type="coiled-coil region" evidence="1">
    <location>
        <begin position="5"/>
        <end position="60"/>
    </location>
</feature>
<gene>
    <name evidence="2" type="ORF">KL86CIT2_20029</name>
    <name evidence="3" type="ORF">KM92CIT3_80833</name>
</gene>
<organism evidence="2">
    <name type="scientific">uncultured Citrobacter sp</name>
    <dbReference type="NCBI Taxonomy" id="200446"/>
    <lineage>
        <taxon>Bacteria</taxon>
        <taxon>Pseudomonadati</taxon>
        <taxon>Pseudomonadota</taxon>
        <taxon>Gammaproteobacteria</taxon>
        <taxon>Enterobacterales</taxon>
        <taxon>Enterobacteriaceae</taxon>
        <taxon>Citrobacter</taxon>
        <taxon>environmental samples</taxon>
    </lineage>
</organism>
<evidence type="ECO:0000313" key="2">
    <source>
        <dbReference type="EMBL" id="SBV61808.1"/>
    </source>
</evidence>
<dbReference type="EMBL" id="FLUB01000020">
    <property type="protein sequence ID" value="SBV68323.1"/>
    <property type="molecule type" value="Genomic_DNA"/>
</dbReference>
<evidence type="ECO:0008006" key="4">
    <source>
        <dbReference type="Google" id="ProtNLM"/>
    </source>
</evidence>
<name>A0A212I5F4_9ENTR</name>
<evidence type="ECO:0000256" key="1">
    <source>
        <dbReference type="SAM" id="Coils"/>
    </source>
</evidence>
<keyword evidence="1" id="KW-0175">Coiled coil</keyword>
<sequence>MKPTYEELERQLEESQREFRAADATIHNLELKLTDMAVQLANAESKCRELAAENAGLKSAAEFSTTPDMWIEQADGMLDYRYCEWYVDVLKAAMETPATDAFLAEVRAQAIRAALDESSDYLDTDCVMDRLDISYEDAELRTSGAIELHDALVAVANQLRKGE</sequence>
<protein>
    <recommendedName>
        <fullName evidence="4">Ead/Ea22-like family protein</fullName>
    </recommendedName>
</protein>
<dbReference type="AlphaFoldDB" id="A0A212I5F4"/>
<dbReference type="RefSeq" id="WP_181635592.1">
    <property type="nucleotide sequence ID" value="NZ_LT598669.1"/>
</dbReference>
<accession>A0A212I5F4</accession>